<organism evidence="1">
    <name type="scientific">Listeria seeligeri FSL N1-067</name>
    <dbReference type="NCBI Taxonomy" id="702453"/>
    <lineage>
        <taxon>Bacteria</taxon>
        <taxon>Bacillati</taxon>
        <taxon>Bacillota</taxon>
        <taxon>Bacilli</taxon>
        <taxon>Bacillales</taxon>
        <taxon>Listeriaceae</taxon>
        <taxon>Listeria</taxon>
    </lineage>
</organism>
<comment type="caution">
    <text evidence="1">The sequence shown here is derived from an EMBL/GenBank/DDBJ whole genome shotgun (WGS) entry which is preliminary data.</text>
</comment>
<protein>
    <submittedName>
        <fullName evidence="1">Glycosyl hydrolase, putative</fullName>
    </submittedName>
</protein>
<sequence length="351" mass="40971">MKWSEYATLAQKSLEKFYQADTEEQFLNNFYPIKNIEEDNKVFNYWWLAHLVEVRLDAYLRTKQQADLDVAEWTYAHNKNRNGGTLVHDFYDDMLWNALAAFRLYKVTGKSVYLDDAKLVWQDLVDTGWNDTMGGGFAWRRPQMYYKNTPVNAPFIILACWLYNELQEQKYLDWAIKTYEWQTKILVRADGFVEDGINRLEDGGIDREWKFTYNQGVYIGANLELYRITKDSKYLEMANKTAEVSLQELTENGIFKEEGSGGDEGLFKGIFYRYFTDLIEETNNQSFRDFVTSSCQVLVDHAMVDGYLLMGMNWKEKPSSQIPYSAELSGMIALEMAAKETLRMADYAKLG</sequence>
<dbReference type="PANTHER" id="PTHR47791:SF3">
    <property type="entry name" value="MEIOTICALLY UP-REGULATED GENE 191 PROTEIN"/>
    <property type="match status" value="1"/>
</dbReference>
<dbReference type="Proteomes" id="UP000004302">
    <property type="component" value="Chromosome"/>
</dbReference>
<dbReference type="EMBL" id="ADXJ01000414">
    <property type="protein sequence ID" value="EFS00898.1"/>
    <property type="molecule type" value="Genomic_DNA"/>
</dbReference>
<feature type="non-terminal residue" evidence="1">
    <location>
        <position position="351"/>
    </location>
</feature>
<name>E3ZNA4_LISSE</name>
<keyword evidence="1" id="KW-0378">Hydrolase</keyword>
<dbReference type="Gene3D" id="1.50.10.20">
    <property type="match status" value="1"/>
</dbReference>
<dbReference type="GO" id="GO:0005975">
    <property type="term" value="P:carbohydrate metabolic process"/>
    <property type="evidence" value="ECO:0007669"/>
    <property type="project" value="InterPro"/>
</dbReference>
<accession>E3ZNA4</accession>
<dbReference type="InterPro" id="IPR053169">
    <property type="entry name" value="MUG_Protein"/>
</dbReference>
<dbReference type="InterPro" id="IPR008928">
    <property type="entry name" value="6-hairpin_glycosidase_sf"/>
</dbReference>
<evidence type="ECO:0000313" key="1">
    <source>
        <dbReference type="EMBL" id="EFS00898.1"/>
    </source>
</evidence>
<dbReference type="InterPro" id="IPR014512">
    <property type="entry name" value="O_gly_hydro"/>
</dbReference>
<dbReference type="AlphaFoldDB" id="E3ZNA4"/>
<dbReference type="InterPro" id="IPR005198">
    <property type="entry name" value="Glyco_hydro_76"/>
</dbReference>
<reference evidence="1" key="1">
    <citation type="journal article" date="2010" name="Microbiol. Resour. Announc.">
        <title>Comparative genomics of the bacterial genus Listeria: Genome evolution is characterized by limited gene acquisition and limited gene loss.</title>
        <authorList>
            <person name="den Bakker H.C."/>
            <person name="Cummings C.A."/>
            <person name="Ferreira V."/>
            <person name="Vatta P."/>
            <person name="Orsi R.H."/>
            <person name="Degoricija L."/>
            <person name="Barker M."/>
            <person name="Petrauskene O."/>
            <person name="Furtado M.R."/>
            <person name="Wiedmann M."/>
        </authorList>
    </citation>
    <scope>NUCLEOTIDE SEQUENCE [LARGE SCALE GENOMIC DNA]</scope>
    <source>
        <strain evidence="1">FSL N1-067</strain>
    </source>
</reference>
<dbReference type="Pfam" id="PF03663">
    <property type="entry name" value="Glyco_hydro_76"/>
    <property type="match status" value="1"/>
</dbReference>
<dbReference type="GO" id="GO:0016787">
    <property type="term" value="F:hydrolase activity"/>
    <property type="evidence" value="ECO:0007669"/>
    <property type="project" value="UniProtKB-KW"/>
</dbReference>
<gene>
    <name evidence="1" type="ORF">NT03LS_0925</name>
</gene>
<proteinExistence type="predicted"/>
<dbReference type="SUPFAM" id="SSF48208">
    <property type="entry name" value="Six-hairpin glycosidases"/>
    <property type="match status" value="1"/>
</dbReference>
<dbReference type="PIRSF" id="PIRSF021505">
    <property type="entry name" value="O_gly_hdrol"/>
    <property type="match status" value="1"/>
</dbReference>
<dbReference type="RefSeq" id="WP_003746236.1">
    <property type="nucleotide sequence ID" value="NZ_CM001051.1"/>
</dbReference>
<dbReference type="HOGENOM" id="CLU_028686_1_1_9"/>
<dbReference type="PANTHER" id="PTHR47791">
    <property type="entry name" value="MEIOTICALLY UP-REGULATED GENE 191 PROTEIN"/>
    <property type="match status" value="1"/>
</dbReference>
<dbReference type="OrthoDB" id="2505409at2"/>